<evidence type="ECO:0000313" key="4">
    <source>
        <dbReference type="Proteomes" id="UP000284375"/>
    </source>
</evidence>
<accession>A0A423W9W4</accession>
<dbReference type="AlphaFoldDB" id="A0A423W9W4"/>
<evidence type="ECO:0000313" key="3">
    <source>
        <dbReference type="EMBL" id="ROW00140.1"/>
    </source>
</evidence>
<name>A0A423W9W4_CYTCH</name>
<protein>
    <submittedName>
        <fullName evidence="3">Uncharacterized protein</fullName>
    </submittedName>
</protein>
<keyword evidence="2" id="KW-0472">Membrane</keyword>
<feature type="region of interest" description="Disordered" evidence="1">
    <location>
        <begin position="607"/>
        <end position="654"/>
    </location>
</feature>
<reference evidence="3 4" key="1">
    <citation type="submission" date="2015-09" db="EMBL/GenBank/DDBJ databases">
        <title>Host preference determinants of Valsa canker pathogens revealed by comparative genomics.</title>
        <authorList>
            <person name="Yin Z."/>
            <person name="Huang L."/>
        </authorList>
    </citation>
    <scope>NUCLEOTIDE SEQUENCE [LARGE SCALE GENOMIC DNA]</scope>
    <source>
        <strain evidence="3 4">YSFL</strain>
    </source>
</reference>
<keyword evidence="4" id="KW-1185">Reference proteome</keyword>
<evidence type="ECO:0000256" key="2">
    <source>
        <dbReference type="SAM" id="Phobius"/>
    </source>
</evidence>
<proteinExistence type="predicted"/>
<evidence type="ECO:0000256" key="1">
    <source>
        <dbReference type="SAM" id="MobiDB-lite"/>
    </source>
</evidence>
<gene>
    <name evidence="3" type="ORF">VSDG_03612</name>
</gene>
<feature type="compositionally biased region" description="Polar residues" evidence="1">
    <location>
        <begin position="644"/>
        <end position="654"/>
    </location>
</feature>
<dbReference type="EMBL" id="LJZO01000009">
    <property type="protein sequence ID" value="ROW00140.1"/>
    <property type="molecule type" value="Genomic_DNA"/>
</dbReference>
<feature type="transmembrane region" description="Helical" evidence="2">
    <location>
        <begin position="33"/>
        <end position="50"/>
    </location>
</feature>
<feature type="compositionally biased region" description="Basic and acidic residues" evidence="1">
    <location>
        <begin position="624"/>
        <end position="637"/>
    </location>
</feature>
<dbReference type="OrthoDB" id="5223045at2759"/>
<organism evidence="3 4">
    <name type="scientific">Cytospora chrysosperma</name>
    <name type="common">Cytospora canker fungus</name>
    <name type="synonym">Sphaeria chrysosperma</name>
    <dbReference type="NCBI Taxonomy" id="252740"/>
    <lineage>
        <taxon>Eukaryota</taxon>
        <taxon>Fungi</taxon>
        <taxon>Dikarya</taxon>
        <taxon>Ascomycota</taxon>
        <taxon>Pezizomycotina</taxon>
        <taxon>Sordariomycetes</taxon>
        <taxon>Sordariomycetidae</taxon>
        <taxon>Diaporthales</taxon>
        <taxon>Cytosporaceae</taxon>
        <taxon>Cytospora</taxon>
    </lineage>
</organism>
<comment type="caution">
    <text evidence="3">The sequence shown here is derived from an EMBL/GenBank/DDBJ whole genome shotgun (WGS) entry which is preliminary data.</text>
</comment>
<keyword evidence="2" id="KW-0812">Transmembrane</keyword>
<sequence>MRVITKIPRRVITALHSRFAATKSIISLKVRHACNVLVGIIIEILFMIFSQQKVLDRLPKHHDQPAGVANIELYEAFMYPDDKMELVNIIYDMQNGIWKLDARSTDKQLGRLINREDRVLLLCPRKLVEVLDKGRYGGSVISVEDAYSKWQTKHVLVNRLFTPGQKGPPGSLPDFGTFMQGGEGQDLRLSSHDIFHIRNLKGFLLHCSKVNVDASAVTGSVLKSWMVTLPQVLSVLEDKSTIHKCKATYWELFRRGRVASTIYLQLHGPGDPDKSSQTLVHRSPPIQTADTQTIAALRLATQTVDSGIRAAPNGCSGNERVRIPALNRQTANNHEFADEGTQPYGKDMNINDPQTYFARFGSLTSPQKTENILMALSFFLRPPELDWENLPLTEEGLKKALSRSRDQTPEVFIASRKPDNRMAPLSQVTRIATSAVQKQFGPSGNDDGMRQALRSLGETPVQSQLRRTRPVASNDETDRLQNPIYHRRQVFGLGSPGCMPHNLADDASEQGATAMESSNTTPKASRPLRFASIKTTGTVRVHEQAEEDGVPSGGVNGNALNPEAPSFTSLVMPSTGVLEAEEQEGLSIPAGALPSISLEDATVVGIPGYKNGAAHSDSGYTSADAEKSFDGDSESSRRCSKSSPVTGNTDTVTE</sequence>
<dbReference type="Proteomes" id="UP000284375">
    <property type="component" value="Unassembled WGS sequence"/>
</dbReference>
<keyword evidence="2" id="KW-1133">Transmembrane helix</keyword>